<dbReference type="eggNOG" id="ENOG502QT1M">
    <property type="taxonomic scope" value="Eukaryota"/>
</dbReference>
<dbReference type="GO" id="GO:0098792">
    <property type="term" value="P:xenophagy"/>
    <property type="evidence" value="ECO:0000318"/>
    <property type="project" value="GO_Central"/>
</dbReference>
<dbReference type="GeneID" id="100682151"/>
<dbReference type="GO" id="GO:0031410">
    <property type="term" value="C:cytoplasmic vesicle"/>
    <property type="evidence" value="ECO:0007669"/>
    <property type="project" value="UniProtKB-KW"/>
</dbReference>
<accession>F6ZWH2</accession>
<dbReference type="Ensembl" id="ENSOANT00000031026.3">
    <property type="protein sequence ID" value="ENSOANP00000027226.2"/>
    <property type="gene ID" value="ENSOANG00000021387.3"/>
</dbReference>
<dbReference type="Bgee" id="ENSOANG00000021387">
    <property type="expression patterns" value="Expressed in fibroblast and 8 other cell types or tissues"/>
</dbReference>
<name>F6ZWH2_ORNAN</name>
<evidence type="ECO:0000256" key="4">
    <source>
        <dbReference type="ARBA" id="ARBA00023006"/>
    </source>
</evidence>
<comment type="subcellular location">
    <subcellularLocation>
        <location evidence="1">Cytoplasm</location>
        <location evidence="1">Cytoskeleton</location>
    </subcellularLocation>
    <subcellularLocation>
        <location evidence="2">Cytoplasm</location>
        <location evidence="2">Perinuclear region</location>
    </subcellularLocation>
    <subcellularLocation>
        <location evidence="9">Cytoplasmic vesicle</location>
        <location evidence="9">Autophagosome membrane</location>
        <topology evidence="9">Peripheral membrane protein</topology>
    </subcellularLocation>
</comment>
<dbReference type="FunFam" id="2.60.40.2840:FF:000002">
    <property type="entry name" value="Tax1-binding protein 1 isoform 2"/>
    <property type="match status" value="1"/>
</dbReference>
<sequence>MERAEKEPPASAVLQDQCHFTQIIFTNVEKRYVPGRDVTCRYTLTLNFVPRRKDWVGIFRVGWKTVREYYTFMWASLPRDLHSESAREQEVQFKAYYLPKDDEDYQFCYVDQDGVVRGASVPFQFRAESEDGILVVTTQGEVEEIEQRNQELQEENQELRGSCGNLLEQKEELHKQLQRAQEKVKELEGEIDSLKSGNSELQRAQETQNWEMKSAQERLVSVQEQTGTLQKENQELKGQLESLMVIKEKLEQQVSFLKEENKRLEGDKAHQEEELQQLQDQAWQVLAEKKQLEVKLKSSLDQLDQLQSQFSIQEKEIEKVSQEAQDKTRHLEQVTKENEQLLLRLAKQREQQERHVEELKQETSSTAQQHVHQISDLTLKLAESQQAFRQLQREKKNTEGENELLQAENRRLLSYADRDQGNYPFGEPVQAQRPSWMDREPGCIFRNSYSASQEFAPNDLPSLKTCPVCSDVFPEGIYEEHVRSHTLDCPICDKSFLDTDRQVYDDHVFCHSL</sequence>
<evidence type="ECO:0000313" key="16">
    <source>
        <dbReference type="Proteomes" id="UP000002279"/>
    </source>
</evidence>
<keyword evidence="8" id="KW-0968">Cytoplasmic vesicle</keyword>
<dbReference type="GO" id="GO:0048471">
    <property type="term" value="C:perinuclear region of cytoplasm"/>
    <property type="evidence" value="ECO:0007669"/>
    <property type="project" value="UniProtKB-SubCell"/>
</dbReference>
<dbReference type="SUPFAM" id="SSF57997">
    <property type="entry name" value="Tropomyosin"/>
    <property type="match status" value="1"/>
</dbReference>
<keyword evidence="3" id="KW-0963">Cytoplasm</keyword>
<dbReference type="GO" id="GO:0000421">
    <property type="term" value="C:autophagosome membrane"/>
    <property type="evidence" value="ECO:0007669"/>
    <property type="project" value="UniProtKB-SubCell"/>
</dbReference>
<evidence type="ECO:0000256" key="6">
    <source>
        <dbReference type="ARBA" id="ARBA00023136"/>
    </source>
</evidence>
<dbReference type="Gene3D" id="6.20.250.40">
    <property type="match status" value="1"/>
</dbReference>
<dbReference type="Proteomes" id="UP000002279">
    <property type="component" value="Chromosome 11"/>
</dbReference>
<evidence type="ECO:0000256" key="8">
    <source>
        <dbReference type="ARBA" id="ARBA00023329"/>
    </source>
</evidence>
<keyword evidence="16" id="KW-1185">Reference proteome</keyword>
<dbReference type="PANTHER" id="PTHR31915">
    <property type="entry name" value="SKICH DOMAIN-CONTAINING PROTEIN"/>
    <property type="match status" value="1"/>
</dbReference>
<dbReference type="AlphaFoldDB" id="F6ZWH2"/>
<dbReference type="GO" id="GO:1901098">
    <property type="term" value="P:positive regulation of autophagosome maturation"/>
    <property type="evidence" value="ECO:0000318"/>
    <property type="project" value="GO_Central"/>
</dbReference>
<dbReference type="HOGENOM" id="CLU_021315_0_0_1"/>
<evidence type="ECO:0000256" key="1">
    <source>
        <dbReference type="ARBA" id="ARBA00004245"/>
    </source>
</evidence>
<feature type="domain" description="SKICH" evidence="14">
    <location>
        <begin position="23"/>
        <end position="125"/>
    </location>
</feature>
<protein>
    <recommendedName>
        <fullName evidence="11">Calcium-binding and coiled-coil domain-containing protein 2</fullName>
    </recommendedName>
    <alternativeName>
        <fullName evidence="12">Nuclear domain 10 protein NDP52</fullName>
    </alternativeName>
</protein>
<dbReference type="FunCoup" id="F6ZWH2">
    <property type="interactions" value="1967"/>
</dbReference>
<dbReference type="CDD" id="cd21968">
    <property type="entry name" value="Zn-C2H2_CALCOCO2"/>
    <property type="match status" value="1"/>
</dbReference>
<keyword evidence="7" id="KW-0206">Cytoskeleton</keyword>
<gene>
    <name evidence="15" type="primary">CALCOCO2</name>
</gene>
<reference evidence="15 16" key="1">
    <citation type="journal article" date="2008" name="Nature">
        <title>Genome analysis of the platypus reveals unique signatures of evolution.</title>
        <authorList>
            <person name="Warren W.C."/>
            <person name="Hillier L.W."/>
            <person name="Marshall Graves J.A."/>
            <person name="Birney E."/>
            <person name="Ponting C.P."/>
            <person name="Grutzner F."/>
            <person name="Belov K."/>
            <person name="Miller W."/>
            <person name="Clarke L."/>
            <person name="Chinwalla A.T."/>
            <person name="Yang S.P."/>
            <person name="Heger A."/>
            <person name="Locke D.P."/>
            <person name="Miethke P."/>
            <person name="Waters P.D."/>
            <person name="Veyrunes F."/>
            <person name="Fulton L."/>
            <person name="Fulton B."/>
            <person name="Graves T."/>
            <person name="Wallis J."/>
            <person name="Puente X.S."/>
            <person name="Lopez-Otin C."/>
            <person name="Ordonez G.R."/>
            <person name="Eichler E.E."/>
            <person name="Chen L."/>
            <person name="Cheng Z."/>
            <person name="Deakin J.E."/>
            <person name="Alsop A."/>
            <person name="Thompson K."/>
            <person name="Kirby P."/>
            <person name="Papenfuss A.T."/>
            <person name="Wakefield M.J."/>
            <person name="Olender T."/>
            <person name="Lancet D."/>
            <person name="Huttley G.A."/>
            <person name="Smit A.F."/>
            <person name="Pask A."/>
            <person name="Temple-Smith P."/>
            <person name="Batzer M.A."/>
            <person name="Walker J.A."/>
            <person name="Konkel M.K."/>
            <person name="Harris R.S."/>
            <person name="Whittington C.M."/>
            <person name="Wong E.S."/>
            <person name="Gemmell N.J."/>
            <person name="Buschiazzo E."/>
            <person name="Vargas Jentzsch I.M."/>
            <person name="Merkel A."/>
            <person name="Schmitz J."/>
            <person name="Zemann A."/>
            <person name="Churakov G."/>
            <person name="Kriegs J.O."/>
            <person name="Brosius J."/>
            <person name="Murchison E.P."/>
            <person name="Sachidanandam R."/>
            <person name="Smith C."/>
            <person name="Hannon G.J."/>
            <person name="Tsend-Ayush E."/>
            <person name="McMillan D."/>
            <person name="Attenborough R."/>
            <person name="Rens W."/>
            <person name="Ferguson-Smith M."/>
            <person name="Lefevre C.M."/>
            <person name="Sharp J.A."/>
            <person name="Nicholas K.R."/>
            <person name="Ray D.A."/>
            <person name="Kube M."/>
            <person name="Reinhardt R."/>
            <person name="Pringle T.H."/>
            <person name="Taylor J."/>
            <person name="Jones R.C."/>
            <person name="Nixon B."/>
            <person name="Dacheux J.L."/>
            <person name="Niwa H."/>
            <person name="Sekita Y."/>
            <person name="Huang X."/>
            <person name="Stark A."/>
            <person name="Kheradpour P."/>
            <person name="Kellis M."/>
            <person name="Flicek P."/>
            <person name="Chen Y."/>
            <person name="Webber C."/>
            <person name="Hardison R."/>
            <person name="Nelson J."/>
            <person name="Hallsworth-Pepin K."/>
            <person name="Delehaunty K."/>
            <person name="Markovic C."/>
            <person name="Minx P."/>
            <person name="Feng Y."/>
            <person name="Kremitzki C."/>
            <person name="Mitreva M."/>
            <person name="Glasscock J."/>
            <person name="Wylie T."/>
            <person name="Wohldmann P."/>
            <person name="Thiru P."/>
            <person name="Nhan M.N."/>
            <person name="Pohl C.S."/>
            <person name="Smith S.M."/>
            <person name="Hou S."/>
            <person name="Nefedov M."/>
            <person name="de Jong P.J."/>
            <person name="Renfree M.B."/>
            <person name="Mardis E.R."/>
            <person name="Wilson R.K."/>
        </authorList>
    </citation>
    <scope>NUCLEOTIDE SEQUENCE [LARGE SCALE GENOMIC DNA]</scope>
    <source>
        <strain evidence="15 16">Glennie</strain>
    </source>
</reference>
<evidence type="ECO:0000313" key="15">
    <source>
        <dbReference type="Ensembl" id="ENSOANP00000027226.2"/>
    </source>
</evidence>
<evidence type="ECO:0000256" key="7">
    <source>
        <dbReference type="ARBA" id="ARBA00023212"/>
    </source>
</evidence>
<dbReference type="InParanoid" id="F6ZWH2"/>
<dbReference type="Pfam" id="PF17751">
    <property type="entry name" value="SKICH"/>
    <property type="match status" value="1"/>
</dbReference>
<organism evidence="15 16">
    <name type="scientific">Ornithorhynchus anatinus</name>
    <name type="common">Duckbill platypus</name>
    <dbReference type="NCBI Taxonomy" id="9258"/>
    <lineage>
        <taxon>Eukaryota</taxon>
        <taxon>Metazoa</taxon>
        <taxon>Chordata</taxon>
        <taxon>Craniata</taxon>
        <taxon>Vertebrata</taxon>
        <taxon>Euteleostomi</taxon>
        <taxon>Mammalia</taxon>
        <taxon>Monotremata</taxon>
        <taxon>Ornithorhynchidae</taxon>
        <taxon>Ornithorhynchus</taxon>
    </lineage>
</organism>
<reference evidence="15" key="3">
    <citation type="submission" date="2025-09" db="UniProtKB">
        <authorList>
            <consortium name="Ensembl"/>
        </authorList>
    </citation>
    <scope>IDENTIFICATION</scope>
    <source>
        <strain evidence="15">Glennie</strain>
    </source>
</reference>
<evidence type="ECO:0000256" key="3">
    <source>
        <dbReference type="ARBA" id="ARBA00022490"/>
    </source>
</evidence>
<evidence type="ECO:0000256" key="5">
    <source>
        <dbReference type="ARBA" id="ARBA00023054"/>
    </source>
</evidence>
<dbReference type="CTD" id="10241"/>
<dbReference type="Gene3D" id="1.10.287.1490">
    <property type="match status" value="1"/>
</dbReference>
<dbReference type="Gene3D" id="2.60.40.2840">
    <property type="match status" value="1"/>
</dbReference>
<keyword evidence="5 13" id="KW-0175">Coiled coil</keyword>
<evidence type="ECO:0000256" key="10">
    <source>
        <dbReference type="ARBA" id="ARBA00037963"/>
    </source>
</evidence>
<dbReference type="OMA" id="PFCFRNP"/>
<dbReference type="KEGG" id="oaa:100682151"/>
<reference evidence="15" key="2">
    <citation type="submission" date="2025-08" db="UniProtKB">
        <authorList>
            <consortium name="Ensembl"/>
        </authorList>
    </citation>
    <scope>IDENTIFICATION</scope>
    <source>
        <strain evidence="15">Glennie</strain>
    </source>
</reference>
<dbReference type="GeneTree" id="ENSGT00950000183025"/>
<evidence type="ECO:0000256" key="11">
    <source>
        <dbReference type="ARBA" id="ARBA00040931"/>
    </source>
</evidence>
<keyword evidence="4" id="KW-0072">Autophagy</keyword>
<comment type="similarity">
    <text evidence="10">Belongs to the CALCOCO family.</text>
</comment>
<evidence type="ECO:0000256" key="13">
    <source>
        <dbReference type="SAM" id="Coils"/>
    </source>
</evidence>
<evidence type="ECO:0000256" key="9">
    <source>
        <dbReference type="ARBA" id="ARBA00037854"/>
    </source>
</evidence>
<evidence type="ECO:0000259" key="14">
    <source>
        <dbReference type="Pfam" id="PF17751"/>
    </source>
</evidence>
<evidence type="ECO:0000256" key="12">
    <source>
        <dbReference type="ARBA" id="ARBA00041519"/>
    </source>
</evidence>
<dbReference type="GO" id="GO:0005776">
    <property type="term" value="C:autophagosome"/>
    <property type="evidence" value="ECO:0000318"/>
    <property type="project" value="GO_Central"/>
</dbReference>
<dbReference type="RefSeq" id="XP_028931227.1">
    <property type="nucleotide sequence ID" value="XM_029075394.1"/>
</dbReference>
<dbReference type="PANTHER" id="PTHR31915:SF4">
    <property type="entry name" value="CALCIUM-BINDING AND COILED-COIL DOMAIN-CONTAINING PROTEIN 2"/>
    <property type="match status" value="1"/>
</dbReference>
<dbReference type="STRING" id="9258.ENSOANP00000027226"/>
<dbReference type="InterPro" id="IPR051002">
    <property type="entry name" value="UBA_autophagy_assoc_protein"/>
</dbReference>
<feature type="coiled-coil region" evidence="13">
    <location>
        <begin position="135"/>
        <end position="408"/>
    </location>
</feature>
<dbReference type="OrthoDB" id="10015001at2759"/>
<keyword evidence="6" id="KW-0472">Membrane</keyword>
<dbReference type="InterPro" id="IPR041611">
    <property type="entry name" value="SKICH"/>
</dbReference>
<dbReference type="GO" id="GO:0005856">
    <property type="term" value="C:cytoskeleton"/>
    <property type="evidence" value="ECO:0007669"/>
    <property type="project" value="UniProtKB-SubCell"/>
</dbReference>
<proteinExistence type="inferred from homology"/>
<evidence type="ECO:0000256" key="2">
    <source>
        <dbReference type="ARBA" id="ARBA00004556"/>
    </source>
</evidence>
<dbReference type="GO" id="GO:0016605">
    <property type="term" value="C:PML body"/>
    <property type="evidence" value="ECO:0000318"/>
    <property type="project" value="GO_Central"/>
</dbReference>